<dbReference type="SUPFAM" id="SSF56784">
    <property type="entry name" value="HAD-like"/>
    <property type="match status" value="1"/>
</dbReference>
<dbReference type="NCBIfam" id="TIGR01491">
    <property type="entry name" value="HAD-SF-IB-PSPlk"/>
    <property type="match status" value="1"/>
</dbReference>
<dbReference type="PIR" id="H71201">
    <property type="entry name" value="H71201"/>
</dbReference>
<dbReference type="AlphaFoldDB" id="O59535"/>
<sequence>MERMMLIAFDLEGTLTDMVSWELLHKKFETCGLAKKNAELFFSGRISYEEWAKLDASLWKGRRREEVEEVFKEVSLKDYAEELFRWLKEKGFKTAIITGGLMCLAKKVAEKLNPDYVYANELVFNEKGEITGDVIVRVTFDNKGEILERLKRELNPTLTVAVGDWKNDLPMFEVADISISLGEDHADYLAKDLREVKKILKEVLLETEKL</sequence>
<evidence type="ECO:0000256" key="6">
    <source>
        <dbReference type="ARBA" id="ARBA00022801"/>
    </source>
</evidence>
<evidence type="ECO:0000313" key="9">
    <source>
        <dbReference type="EMBL" id="BAA31007.1"/>
    </source>
</evidence>
<dbReference type="PANTHER" id="PTHR43344">
    <property type="entry name" value="PHOSPHOSERINE PHOSPHATASE"/>
    <property type="match status" value="1"/>
</dbReference>
<comment type="pathway">
    <text evidence="2">Amino-acid biosynthesis; L-serine biosynthesis; L-serine from 3-phospho-D-glycerate: step 3/3.</text>
</comment>
<dbReference type="InterPro" id="IPR036412">
    <property type="entry name" value="HAD-like_sf"/>
</dbReference>
<dbReference type="Proteomes" id="UP000000752">
    <property type="component" value="Chromosome"/>
</dbReference>
<dbReference type="EC" id="3.1.3.3" evidence="3"/>
<dbReference type="eggNOG" id="arCOG01158">
    <property type="taxonomic scope" value="Archaea"/>
</dbReference>
<keyword evidence="5" id="KW-0479">Metal-binding</keyword>
<dbReference type="GO" id="GO:0036424">
    <property type="term" value="F:L-phosphoserine phosphatase activity"/>
    <property type="evidence" value="ECO:0007669"/>
    <property type="project" value="TreeGrafter"/>
</dbReference>
<dbReference type="EnsemblBacteria" id="BAA31007">
    <property type="protein sequence ID" value="BAA31007"/>
    <property type="gene ID" value="BAA31007"/>
</dbReference>
<evidence type="ECO:0000256" key="8">
    <source>
        <dbReference type="ARBA" id="ARBA00023299"/>
    </source>
</evidence>
<evidence type="ECO:0000256" key="7">
    <source>
        <dbReference type="ARBA" id="ARBA00022842"/>
    </source>
</evidence>
<dbReference type="STRING" id="70601.gene:9378891"/>
<protein>
    <recommendedName>
        <fullName evidence="3">phosphoserine phosphatase</fullName>
        <ecNumber evidence="3">3.1.3.3</ecNumber>
    </recommendedName>
</protein>
<evidence type="ECO:0000256" key="2">
    <source>
        <dbReference type="ARBA" id="ARBA00005135"/>
    </source>
</evidence>
<keyword evidence="10" id="KW-1185">Reference proteome</keyword>
<dbReference type="KEGG" id="pho:PH1885"/>
<evidence type="ECO:0000256" key="1">
    <source>
        <dbReference type="ARBA" id="ARBA00001946"/>
    </source>
</evidence>
<evidence type="ECO:0000313" key="10">
    <source>
        <dbReference type="Proteomes" id="UP000000752"/>
    </source>
</evidence>
<gene>
    <name evidence="9" type="ordered locus">PH1885</name>
</gene>
<dbReference type="Gene3D" id="3.40.50.1000">
    <property type="entry name" value="HAD superfamily/HAD-like"/>
    <property type="match status" value="1"/>
</dbReference>
<evidence type="ECO:0000256" key="3">
    <source>
        <dbReference type="ARBA" id="ARBA00012640"/>
    </source>
</evidence>
<evidence type="ECO:0000256" key="4">
    <source>
        <dbReference type="ARBA" id="ARBA00022605"/>
    </source>
</evidence>
<dbReference type="GO" id="GO:0000287">
    <property type="term" value="F:magnesium ion binding"/>
    <property type="evidence" value="ECO:0007669"/>
    <property type="project" value="TreeGrafter"/>
</dbReference>
<dbReference type="InterPro" id="IPR006386">
    <property type="entry name" value="HAD-SF_hydro_IB_PSP-like_arc"/>
</dbReference>
<dbReference type="InterPro" id="IPR050582">
    <property type="entry name" value="HAD-like_SerB"/>
</dbReference>
<dbReference type="EMBL" id="BA000001">
    <property type="protein sequence ID" value="BAA31007.1"/>
    <property type="molecule type" value="Genomic_DNA"/>
</dbReference>
<dbReference type="GO" id="GO:0005737">
    <property type="term" value="C:cytoplasm"/>
    <property type="evidence" value="ECO:0007669"/>
    <property type="project" value="TreeGrafter"/>
</dbReference>
<comment type="cofactor">
    <cofactor evidence="1">
        <name>Mg(2+)</name>
        <dbReference type="ChEBI" id="CHEBI:18420"/>
    </cofactor>
</comment>
<keyword evidence="8" id="KW-0718">Serine biosynthesis</keyword>
<keyword evidence="7" id="KW-0460">Magnesium</keyword>
<proteinExistence type="predicted"/>
<evidence type="ECO:0000256" key="5">
    <source>
        <dbReference type="ARBA" id="ARBA00022723"/>
    </source>
</evidence>
<organism evidence="9 10">
    <name type="scientific">Pyrococcus horikoshii (strain ATCC 700860 / DSM 12428 / JCM 9974 / NBRC 100139 / OT-3)</name>
    <dbReference type="NCBI Taxonomy" id="70601"/>
    <lineage>
        <taxon>Archaea</taxon>
        <taxon>Methanobacteriati</taxon>
        <taxon>Methanobacteriota</taxon>
        <taxon>Thermococci</taxon>
        <taxon>Thermococcales</taxon>
        <taxon>Thermococcaceae</taxon>
        <taxon>Pyrococcus</taxon>
    </lineage>
</organism>
<reference evidence="9 10" key="1">
    <citation type="journal article" date="1998" name="DNA Res.">
        <title>Complete sequence and gene organization of the genome of a hyper-thermophilic archaebacterium, Pyrococcus horikoshii OT3.</title>
        <authorList>
            <person name="Kawarabayasi Y."/>
            <person name="Sawada M."/>
            <person name="Horikawa H."/>
            <person name="Haikawa Y."/>
            <person name="Hino Y."/>
            <person name="Yamamoto S."/>
            <person name="Sekine M."/>
            <person name="Baba S."/>
            <person name="Kosugi H."/>
            <person name="Hosoyama A."/>
            <person name="Nagai Y."/>
            <person name="Sakai M."/>
            <person name="Ogura K."/>
            <person name="Otuka R."/>
            <person name="Nakazawa H."/>
            <person name="Takamiya M."/>
            <person name="Ohfuku Y."/>
            <person name="Funahashi T."/>
            <person name="Tanaka T."/>
            <person name="Kudoh Y."/>
            <person name="Yamazaki J."/>
            <person name="Kushida N."/>
            <person name="Oguchi A."/>
            <person name="Aoki K."/>
            <person name="Nakamura Y."/>
            <person name="Robb T.F."/>
            <person name="Horikoshi K."/>
            <person name="Masuchi Y."/>
            <person name="Shizuya H."/>
            <person name="Kikuchi H."/>
        </authorList>
    </citation>
    <scope>NUCLEOTIDE SEQUENCE [LARGE SCALE GENOMIC DNA]</scope>
    <source>
        <strain evidence="10">ATCC 700860 / DSM 12428 / JCM 9974 / NBRC 100139 / OT-3</strain>
    </source>
</reference>
<keyword evidence="6" id="KW-0378">Hydrolase</keyword>
<dbReference type="GO" id="GO:0006564">
    <property type="term" value="P:L-serine biosynthetic process"/>
    <property type="evidence" value="ECO:0007669"/>
    <property type="project" value="UniProtKB-KW"/>
</dbReference>
<dbReference type="Pfam" id="PF00702">
    <property type="entry name" value="Hydrolase"/>
    <property type="match status" value="1"/>
</dbReference>
<keyword evidence="4" id="KW-0028">Amino-acid biosynthesis</keyword>
<dbReference type="PANTHER" id="PTHR43344:SF2">
    <property type="entry name" value="PHOSPHOSERINE PHOSPHATASE"/>
    <property type="match status" value="1"/>
</dbReference>
<dbReference type="InterPro" id="IPR023214">
    <property type="entry name" value="HAD_sf"/>
</dbReference>
<accession>O59535</accession>
<dbReference type="NCBIfam" id="TIGR01488">
    <property type="entry name" value="HAD-SF-IB"/>
    <property type="match status" value="1"/>
</dbReference>
<name>O59535_PYRHO</name>